<dbReference type="InterPro" id="IPR000618">
    <property type="entry name" value="Insect_cuticle"/>
</dbReference>
<accession>A0A9N9WXE3</accession>
<dbReference type="AlphaFoldDB" id="A0A9N9WXE3"/>
<sequence length="268" mass="30190">MLKLSIAVFLCLACTCFAQKQNTTPVPILKQINRHNEDGSYSYGYEAADGSFKIETKSATGEVKGKYGYVDSDGNVREISYGADRNGFAPTGTDINVPPATIHNDRDSQYPALKNGEIDDGQYREDPNVYLDSRYNSKPSKAATQFKQFKPAPAPAQNYNYNNYQTTPAPVYEAPQTQRPVFQSKFSSPTHNYFQSQQQSYQAPQQQTYQAPQQNYYQAPQSNYYQAPQQNYYQPRNNYNSAQHDIFQGHPASNIDINTGSYSVSYSG</sequence>
<protein>
    <recommendedName>
        <fullName evidence="7">Cuticular protein</fullName>
    </recommendedName>
</protein>
<reference evidence="5" key="2">
    <citation type="submission" date="2022-10" db="EMBL/GenBank/DDBJ databases">
        <authorList>
            <consortium name="ENA_rothamsted_submissions"/>
            <consortium name="culmorum"/>
            <person name="King R."/>
        </authorList>
    </citation>
    <scope>NUCLEOTIDE SEQUENCE</scope>
</reference>
<evidence type="ECO:0008006" key="7">
    <source>
        <dbReference type="Google" id="ProtNLM"/>
    </source>
</evidence>
<dbReference type="PRINTS" id="PR00947">
    <property type="entry name" value="CUTICLE"/>
</dbReference>
<reference evidence="5" key="1">
    <citation type="submission" date="2022-01" db="EMBL/GenBank/DDBJ databases">
        <authorList>
            <person name="King R."/>
        </authorList>
    </citation>
    <scope>NUCLEOTIDE SEQUENCE</scope>
</reference>
<dbReference type="Proteomes" id="UP001153620">
    <property type="component" value="Chromosome 3"/>
</dbReference>
<dbReference type="PANTHER" id="PTHR10380:SF234">
    <property type="entry name" value="CUTICULAR PROTEIN 97EA, ISOFORM A"/>
    <property type="match status" value="1"/>
</dbReference>
<dbReference type="OrthoDB" id="6371055at2759"/>
<evidence type="ECO:0000256" key="2">
    <source>
        <dbReference type="PROSITE-ProRule" id="PRU00497"/>
    </source>
</evidence>
<dbReference type="InterPro" id="IPR050468">
    <property type="entry name" value="Cuticle_Struct_Prot"/>
</dbReference>
<dbReference type="GO" id="GO:0008010">
    <property type="term" value="F:structural constituent of chitin-based larval cuticle"/>
    <property type="evidence" value="ECO:0007669"/>
    <property type="project" value="TreeGrafter"/>
</dbReference>
<feature type="region of interest" description="Disordered" evidence="3">
    <location>
        <begin position="183"/>
        <end position="212"/>
    </location>
</feature>
<gene>
    <name evidence="5" type="ORF">CHIRRI_LOCUS12169</name>
</gene>
<proteinExistence type="predicted"/>
<dbReference type="Pfam" id="PF00379">
    <property type="entry name" value="Chitin_bind_4"/>
    <property type="match status" value="1"/>
</dbReference>
<name>A0A9N9WXE3_9DIPT</name>
<feature type="region of interest" description="Disordered" evidence="3">
    <location>
        <begin position="89"/>
        <end position="128"/>
    </location>
</feature>
<evidence type="ECO:0000256" key="4">
    <source>
        <dbReference type="SAM" id="SignalP"/>
    </source>
</evidence>
<evidence type="ECO:0000256" key="1">
    <source>
        <dbReference type="ARBA" id="ARBA00022460"/>
    </source>
</evidence>
<keyword evidence="1 2" id="KW-0193">Cuticle</keyword>
<evidence type="ECO:0000256" key="3">
    <source>
        <dbReference type="SAM" id="MobiDB-lite"/>
    </source>
</evidence>
<dbReference type="GO" id="GO:0062129">
    <property type="term" value="C:chitin-based extracellular matrix"/>
    <property type="evidence" value="ECO:0007669"/>
    <property type="project" value="TreeGrafter"/>
</dbReference>
<evidence type="ECO:0000313" key="6">
    <source>
        <dbReference type="Proteomes" id="UP001153620"/>
    </source>
</evidence>
<keyword evidence="6" id="KW-1185">Reference proteome</keyword>
<feature type="compositionally biased region" description="Low complexity" evidence="3">
    <location>
        <begin position="192"/>
        <end position="212"/>
    </location>
</feature>
<dbReference type="EMBL" id="OU895879">
    <property type="protein sequence ID" value="CAG9809342.1"/>
    <property type="molecule type" value="Genomic_DNA"/>
</dbReference>
<feature type="signal peptide" evidence="4">
    <location>
        <begin position="1"/>
        <end position="18"/>
    </location>
</feature>
<organism evidence="5 6">
    <name type="scientific">Chironomus riparius</name>
    <dbReference type="NCBI Taxonomy" id="315576"/>
    <lineage>
        <taxon>Eukaryota</taxon>
        <taxon>Metazoa</taxon>
        <taxon>Ecdysozoa</taxon>
        <taxon>Arthropoda</taxon>
        <taxon>Hexapoda</taxon>
        <taxon>Insecta</taxon>
        <taxon>Pterygota</taxon>
        <taxon>Neoptera</taxon>
        <taxon>Endopterygota</taxon>
        <taxon>Diptera</taxon>
        <taxon>Nematocera</taxon>
        <taxon>Chironomoidea</taxon>
        <taxon>Chironomidae</taxon>
        <taxon>Chironominae</taxon>
        <taxon>Chironomus</taxon>
    </lineage>
</organism>
<evidence type="ECO:0000313" key="5">
    <source>
        <dbReference type="EMBL" id="CAG9809342.1"/>
    </source>
</evidence>
<dbReference type="PROSITE" id="PS00233">
    <property type="entry name" value="CHIT_BIND_RR_1"/>
    <property type="match status" value="1"/>
</dbReference>
<dbReference type="PROSITE" id="PS51155">
    <property type="entry name" value="CHIT_BIND_RR_2"/>
    <property type="match status" value="1"/>
</dbReference>
<keyword evidence="4" id="KW-0732">Signal</keyword>
<dbReference type="InterPro" id="IPR031311">
    <property type="entry name" value="CHIT_BIND_RR_consensus"/>
</dbReference>
<dbReference type="PANTHER" id="PTHR10380">
    <property type="entry name" value="CUTICLE PROTEIN"/>
    <property type="match status" value="1"/>
</dbReference>
<feature type="chain" id="PRO_5040160646" description="Cuticular protein" evidence="4">
    <location>
        <begin position="19"/>
        <end position="268"/>
    </location>
</feature>